<accession>A0AAD7NGI2</accession>
<dbReference type="Proteomes" id="UP001215280">
    <property type="component" value="Unassembled WGS sequence"/>
</dbReference>
<comment type="caution">
    <text evidence="1">The sequence shown here is derived from an EMBL/GenBank/DDBJ whole genome shotgun (WGS) entry which is preliminary data.</text>
</comment>
<dbReference type="AlphaFoldDB" id="A0AAD7NGI2"/>
<protein>
    <submittedName>
        <fullName evidence="1">Uncharacterized protein</fullName>
    </submittedName>
</protein>
<proteinExistence type="predicted"/>
<keyword evidence="2" id="KW-1185">Reference proteome</keyword>
<dbReference type="EMBL" id="JARJLG010000053">
    <property type="protein sequence ID" value="KAJ7758973.1"/>
    <property type="molecule type" value="Genomic_DNA"/>
</dbReference>
<reference evidence="1" key="1">
    <citation type="submission" date="2023-03" db="EMBL/GenBank/DDBJ databases">
        <title>Massive genome expansion in bonnet fungi (Mycena s.s.) driven by repeated elements and novel gene families across ecological guilds.</title>
        <authorList>
            <consortium name="Lawrence Berkeley National Laboratory"/>
            <person name="Harder C.B."/>
            <person name="Miyauchi S."/>
            <person name="Viragh M."/>
            <person name="Kuo A."/>
            <person name="Thoen E."/>
            <person name="Andreopoulos B."/>
            <person name="Lu D."/>
            <person name="Skrede I."/>
            <person name="Drula E."/>
            <person name="Henrissat B."/>
            <person name="Morin E."/>
            <person name="Kohler A."/>
            <person name="Barry K."/>
            <person name="LaButti K."/>
            <person name="Morin E."/>
            <person name="Salamov A."/>
            <person name="Lipzen A."/>
            <person name="Mereny Z."/>
            <person name="Hegedus B."/>
            <person name="Baldrian P."/>
            <person name="Stursova M."/>
            <person name="Weitz H."/>
            <person name="Taylor A."/>
            <person name="Grigoriev I.V."/>
            <person name="Nagy L.G."/>
            <person name="Martin F."/>
            <person name="Kauserud H."/>
        </authorList>
    </citation>
    <scope>NUCLEOTIDE SEQUENCE</scope>
    <source>
        <strain evidence="1">CBHHK188m</strain>
    </source>
</reference>
<evidence type="ECO:0000313" key="2">
    <source>
        <dbReference type="Proteomes" id="UP001215280"/>
    </source>
</evidence>
<organism evidence="1 2">
    <name type="scientific">Mycena maculata</name>
    <dbReference type="NCBI Taxonomy" id="230809"/>
    <lineage>
        <taxon>Eukaryota</taxon>
        <taxon>Fungi</taxon>
        <taxon>Dikarya</taxon>
        <taxon>Basidiomycota</taxon>
        <taxon>Agaricomycotina</taxon>
        <taxon>Agaricomycetes</taxon>
        <taxon>Agaricomycetidae</taxon>
        <taxon>Agaricales</taxon>
        <taxon>Marasmiineae</taxon>
        <taxon>Mycenaceae</taxon>
        <taxon>Mycena</taxon>
    </lineage>
</organism>
<sequence length="243" mass="27169">MAALWMAAIFSNVQFPVYRTGGAPSLCASGLERLKLGSHKAMTARMFSALKTIAEPKMAHREHIEFKKRTLRRSDHKDHLRVCGGESLQFLKPHEDVLDELAEKWYGKSWGCLAKLSAPCEELVDGREKFGKLPITEPAQPSRHRAPDFEICLQRVPPHHVKVGVRPFLGNDGHMTVALRPLLGPEGRVVSPIPHVRPEENHVRELERGNSGDIVGVGRNEIVLRSELSNSCNFPIEGPQRNC</sequence>
<name>A0AAD7NGI2_9AGAR</name>
<gene>
    <name evidence="1" type="ORF">DFH07DRAFT_772309</name>
</gene>
<evidence type="ECO:0000313" key="1">
    <source>
        <dbReference type="EMBL" id="KAJ7758973.1"/>
    </source>
</evidence>